<evidence type="ECO:0000313" key="3">
    <source>
        <dbReference type="Proteomes" id="UP000199109"/>
    </source>
</evidence>
<dbReference type="AlphaFoldDB" id="A0A1G7BR91"/>
<dbReference type="Proteomes" id="UP000199109">
    <property type="component" value="Unassembled WGS sequence"/>
</dbReference>
<reference evidence="2 3" key="1">
    <citation type="submission" date="2016-10" db="EMBL/GenBank/DDBJ databases">
        <authorList>
            <person name="de Groot N.N."/>
        </authorList>
    </citation>
    <scope>NUCLEOTIDE SEQUENCE [LARGE SCALE GENOMIC DNA]</scope>
    <source>
        <strain evidence="2 3">DSM 23421</strain>
    </source>
</reference>
<feature type="transmembrane region" description="Helical" evidence="1">
    <location>
        <begin position="20"/>
        <end position="38"/>
    </location>
</feature>
<name>A0A1G7BR91_9FLAO</name>
<keyword evidence="1" id="KW-1133">Transmembrane helix</keyword>
<keyword evidence="1" id="KW-0472">Membrane</keyword>
<evidence type="ECO:0000313" key="2">
    <source>
        <dbReference type="EMBL" id="SDE29513.1"/>
    </source>
</evidence>
<keyword evidence="1" id="KW-0812">Transmembrane</keyword>
<sequence>MKYKSARKTKKVESPHKRSVLIAGAVISVSIPYVRFGICKSVFVQFTRHADEEFGGTHRFRNKIVSTQFKGVQYVFFVAGR</sequence>
<organism evidence="2 3">
    <name type="scientific">Pricia antarctica</name>
    <dbReference type="NCBI Taxonomy" id="641691"/>
    <lineage>
        <taxon>Bacteria</taxon>
        <taxon>Pseudomonadati</taxon>
        <taxon>Bacteroidota</taxon>
        <taxon>Flavobacteriia</taxon>
        <taxon>Flavobacteriales</taxon>
        <taxon>Flavobacteriaceae</taxon>
        <taxon>Pricia</taxon>
    </lineage>
</organism>
<proteinExistence type="predicted"/>
<dbReference type="EMBL" id="FNAO01000004">
    <property type="protein sequence ID" value="SDE29513.1"/>
    <property type="molecule type" value="Genomic_DNA"/>
</dbReference>
<dbReference type="STRING" id="641691.SAMN05421636_104260"/>
<gene>
    <name evidence="2" type="ORF">SAMN05421636_104260</name>
</gene>
<keyword evidence="3" id="KW-1185">Reference proteome</keyword>
<evidence type="ECO:0000256" key="1">
    <source>
        <dbReference type="SAM" id="Phobius"/>
    </source>
</evidence>
<protein>
    <submittedName>
        <fullName evidence="2">Uncharacterized protein</fullName>
    </submittedName>
</protein>
<accession>A0A1G7BR91</accession>